<dbReference type="SUPFAM" id="SSF53474">
    <property type="entry name" value="alpha/beta-Hydrolases"/>
    <property type="match status" value="1"/>
</dbReference>
<feature type="domain" description="Alpha/beta hydrolase fold-3" evidence="2">
    <location>
        <begin position="70"/>
        <end position="266"/>
    </location>
</feature>
<keyword evidence="4" id="KW-1185">Reference proteome</keyword>
<evidence type="ECO:0000313" key="4">
    <source>
        <dbReference type="Proteomes" id="UP000618818"/>
    </source>
</evidence>
<accession>A0ABR8NFH2</accession>
<dbReference type="PANTHER" id="PTHR48081">
    <property type="entry name" value="AB HYDROLASE SUPERFAMILY PROTEIN C4A8.06C"/>
    <property type="match status" value="1"/>
</dbReference>
<dbReference type="Pfam" id="PF07859">
    <property type="entry name" value="Abhydrolase_3"/>
    <property type="match status" value="1"/>
</dbReference>
<comment type="caution">
    <text evidence="3">The sequence shown here is derived from an EMBL/GenBank/DDBJ whole genome shotgun (WGS) entry which is preliminary data.</text>
</comment>
<dbReference type="InterPro" id="IPR013094">
    <property type="entry name" value="AB_hydrolase_3"/>
</dbReference>
<dbReference type="PANTHER" id="PTHR48081:SF8">
    <property type="entry name" value="ALPHA_BETA HYDROLASE FOLD-3 DOMAIN-CONTAINING PROTEIN-RELATED"/>
    <property type="match status" value="1"/>
</dbReference>
<dbReference type="InterPro" id="IPR029058">
    <property type="entry name" value="AB_hydrolase_fold"/>
</dbReference>
<evidence type="ECO:0000313" key="3">
    <source>
        <dbReference type="EMBL" id="MBD3926620.1"/>
    </source>
</evidence>
<proteinExistence type="predicted"/>
<protein>
    <submittedName>
        <fullName evidence="3">Alpha/beta hydrolase</fullName>
    </submittedName>
</protein>
<evidence type="ECO:0000256" key="1">
    <source>
        <dbReference type="ARBA" id="ARBA00022801"/>
    </source>
</evidence>
<dbReference type="GO" id="GO:0016787">
    <property type="term" value="F:hydrolase activity"/>
    <property type="evidence" value="ECO:0007669"/>
    <property type="project" value="UniProtKB-KW"/>
</dbReference>
<dbReference type="Proteomes" id="UP000618818">
    <property type="component" value="Unassembled WGS sequence"/>
</dbReference>
<keyword evidence="1 3" id="KW-0378">Hydrolase</keyword>
<gene>
    <name evidence="3" type="ORF">IEZ26_18515</name>
</gene>
<dbReference type="Gene3D" id="3.40.50.1820">
    <property type="entry name" value="alpha/beta hydrolase"/>
    <property type="match status" value="1"/>
</dbReference>
<evidence type="ECO:0000259" key="2">
    <source>
        <dbReference type="Pfam" id="PF07859"/>
    </source>
</evidence>
<organism evidence="3 4">
    <name type="scientific">Nocardioides cavernae</name>
    <dbReference type="NCBI Taxonomy" id="1921566"/>
    <lineage>
        <taxon>Bacteria</taxon>
        <taxon>Bacillati</taxon>
        <taxon>Actinomycetota</taxon>
        <taxon>Actinomycetes</taxon>
        <taxon>Propionibacteriales</taxon>
        <taxon>Nocardioidaceae</taxon>
        <taxon>Nocardioides</taxon>
    </lineage>
</organism>
<name>A0ABR8NFH2_9ACTN</name>
<sequence>MMYPEVRAAVAADAGGVLGAPGFDLAAHREETRLANLRLPREDVASVEDVDADGVRCRLYVPADPVPGVVVHAHGGGFVLNDIDVHDGIARRMANRGRRAVLSVDYRRPPENPFPAAPDDLDTVIGWLRREGPPGPYAAHGDSAGANLALVAALRNPGFFNAVALVYPFLDPRTGYPSWRQGEESGFDPAEATWYWEQYARTEADYDDPDLAPLLSDRLHTLPPTFVATAEADPLRDEGEELARRIAEAGVEVVGIRCLGQTHGFWRHATFTASEPLVRQVAGWLDQHLERVGSDPT</sequence>
<reference evidence="3 4" key="1">
    <citation type="submission" date="2020-09" db="EMBL/GenBank/DDBJ databases">
        <title>novel species in genus Nocardioides.</title>
        <authorList>
            <person name="Zhang G."/>
        </authorList>
    </citation>
    <scope>NUCLEOTIDE SEQUENCE [LARGE SCALE GENOMIC DNA]</scope>
    <source>
        <strain evidence="3 4">KCTC 39551</strain>
    </source>
</reference>
<dbReference type="InterPro" id="IPR050300">
    <property type="entry name" value="GDXG_lipolytic_enzyme"/>
</dbReference>
<dbReference type="EMBL" id="JACXYZ010000003">
    <property type="protein sequence ID" value="MBD3926620.1"/>
    <property type="molecule type" value="Genomic_DNA"/>
</dbReference>